<evidence type="ECO:0000313" key="5">
    <source>
        <dbReference type="EMBL" id="CBK79352.1"/>
    </source>
</evidence>
<dbReference type="Pfam" id="PF13306">
    <property type="entry name" value="LRR_5"/>
    <property type="match status" value="1"/>
</dbReference>
<evidence type="ECO:0000256" key="3">
    <source>
        <dbReference type="SAM" id="SignalP"/>
    </source>
</evidence>
<dbReference type="Pfam" id="PF01841">
    <property type="entry name" value="Transglut_core"/>
    <property type="match status" value="1"/>
</dbReference>
<feature type="repeat" description="Cell wall-binding" evidence="2">
    <location>
        <begin position="519"/>
        <end position="538"/>
    </location>
</feature>
<dbReference type="InterPro" id="IPR002931">
    <property type="entry name" value="Transglutaminase-like"/>
</dbReference>
<evidence type="ECO:0000313" key="6">
    <source>
        <dbReference type="Proteomes" id="UP000008798"/>
    </source>
</evidence>
<feature type="repeat" description="Cell wall-binding" evidence="2">
    <location>
        <begin position="579"/>
        <end position="598"/>
    </location>
</feature>
<dbReference type="SUPFAM" id="SSF52058">
    <property type="entry name" value="L domain-like"/>
    <property type="match status" value="1"/>
</dbReference>
<dbReference type="InterPro" id="IPR018337">
    <property type="entry name" value="Cell_wall/Cho-bd_repeat"/>
</dbReference>
<dbReference type="Proteomes" id="UP000008798">
    <property type="component" value="Chromosome"/>
</dbReference>
<evidence type="ECO:0000256" key="1">
    <source>
        <dbReference type="ARBA" id="ARBA00022737"/>
    </source>
</evidence>
<dbReference type="Gene3D" id="2.10.270.10">
    <property type="entry name" value="Cholin Binding"/>
    <property type="match status" value="2"/>
</dbReference>
<feature type="repeat" description="Cell wall-binding" evidence="2">
    <location>
        <begin position="539"/>
        <end position="558"/>
    </location>
</feature>
<reference evidence="5 6" key="1">
    <citation type="submission" date="2010-03" db="EMBL/GenBank/DDBJ databases">
        <title>The genome sequence of Coprococcus catus GD/7.</title>
        <authorList>
            <consortium name="metaHIT consortium -- http://www.metahit.eu/"/>
            <person name="Pajon A."/>
            <person name="Turner K."/>
            <person name="Parkhill J."/>
            <person name="Duncan S."/>
            <person name="Flint H."/>
        </authorList>
    </citation>
    <scope>NUCLEOTIDE SEQUENCE [LARGE SCALE GENOMIC DNA]</scope>
    <source>
        <strain evidence="5 6">GD/7</strain>
    </source>
</reference>
<gene>
    <name evidence="5" type="ORF">CC1_04210</name>
</gene>
<dbReference type="SUPFAM" id="SSF69360">
    <property type="entry name" value="Cell wall binding repeat"/>
    <property type="match status" value="1"/>
</dbReference>
<protein>
    <submittedName>
        <fullName evidence="5">Transglutaminase-like superfamily./Putative cell wall binding repeat</fullName>
    </submittedName>
</protein>
<dbReference type="SMART" id="SM00460">
    <property type="entry name" value="TGc"/>
    <property type="match status" value="1"/>
</dbReference>
<reference evidence="5 6" key="2">
    <citation type="submission" date="2010-03" db="EMBL/GenBank/DDBJ databases">
        <authorList>
            <person name="Pajon A."/>
        </authorList>
    </citation>
    <scope>NUCLEOTIDE SEQUENCE [LARGE SCALE GENOMIC DNA]</scope>
    <source>
        <strain evidence="5 6">GD/7</strain>
    </source>
</reference>
<dbReference type="RefSeq" id="WP_015512948.1">
    <property type="nucleotide sequence ID" value="NC_021009.1"/>
</dbReference>
<feature type="domain" description="Transglutaminase-like" evidence="4">
    <location>
        <begin position="220"/>
        <end position="275"/>
    </location>
</feature>
<feature type="repeat" description="Cell wall-binding" evidence="2">
    <location>
        <begin position="599"/>
        <end position="618"/>
    </location>
</feature>
<feature type="repeat" description="Cell wall-binding" evidence="2">
    <location>
        <begin position="499"/>
        <end position="518"/>
    </location>
</feature>
<dbReference type="EMBL" id="FP929038">
    <property type="protein sequence ID" value="CBK79352.1"/>
    <property type="molecule type" value="Genomic_DNA"/>
</dbReference>
<dbReference type="PANTHER" id="PTHR46333:SF2">
    <property type="entry name" value="CYTOKINESIS PROTEIN 3"/>
    <property type="match status" value="1"/>
</dbReference>
<feature type="chain" id="PRO_5003059611" evidence="3">
    <location>
        <begin position="25"/>
        <end position="639"/>
    </location>
</feature>
<dbReference type="PANTHER" id="PTHR46333">
    <property type="entry name" value="CYTOKINESIS PROTEIN 3"/>
    <property type="match status" value="1"/>
</dbReference>
<dbReference type="KEGG" id="cct:CC1_04210"/>
<organism evidence="5 6">
    <name type="scientific">Coprococcus catus GD/7</name>
    <dbReference type="NCBI Taxonomy" id="717962"/>
    <lineage>
        <taxon>Bacteria</taxon>
        <taxon>Bacillati</taxon>
        <taxon>Bacillota</taxon>
        <taxon>Clostridia</taxon>
        <taxon>Lachnospirales</taxon>
        <taxon>Lachnospiraceae</taxon>
        <taxon>Coprococcus</taxon>
    </lineage>
</organism>
<proteinExistence type="predicted"/>
<feature type="signal peptide" evidence="3">
    <location>
        <begin position="1"/>
        <end position="24"/>
    </location>
</feature>
<dbReference type="Gene3D" id="3.10.620.30">
    <property type="match status" value="1"/>
</dbReference>
<dbReference type="InterPro" id="IPR032675">
    <property type="entry name" value="LRR_dom_sf"/>
</dbReference>
<dbReference type="GO" id="GO:0005737">
    <property type="term" value="C:cytoplasm"/>
    <property type="evidence" value="ECO:0007669"/>
    <property type="project" value="TreeGrafter"/>
</dbReference>
<dbReference type="HOGENOM" id="CLU_428092_0_0_9"/>
<evidence type="ECO:0000259" key="4">
    <source>
        <dbReference type="SMART" id="SM00460"/>
    </source>
</evidence>
<dbReference type="PROSITE" id="PS51170">
    <property type="entry name" value="CW"/>
    <property type="match status" value="6"/>
</dbReference>
<dbReference type="InterPro" id="IPR038765">
    <property type="entry name" value="Papain-like_cys_pep_sf"/>
</dbReference>
<keyword evidence="1" id="KW-0677">Repeat</keyword>
<dbReference type="Pfam" id="PF19127">
    <property type="entry name" value="Choline_bind_3"/>
    <property type="match status" value="3"/>
</dbReference>
<dbReference type="PATRIC" id="fig|717962.3.peg.232"/>
<dbReference type="InterPro" id="IPR026906">
    <property type="entry name" value="LRR_5"/>
</dbReference>
<name>D4J4T1_9FIRM</name>
<accession>D4J4T1</accession>
<keyword evidence="3" id="KW-0732">Signal</keyword>
<feature type="repeat" description="Cell wall-binding" evidence="2">
    <location>
        <begin position="559"/>
        <end position="578"/>
    </location>
</feature>
<dbReference type="STRING" id="717962.CC1_04210"/>
<evidence type="ECO:0000256" key="2">
    <source>
        <dbReference type="PROSITE-ProRule" id="PRU00591"/>
    </source>
</evidence>
<dbReference type="InterPro" id="IPR052557">
    <property type="entry name" value="CAP/Cytokinesis_protein"/>
</dbReference>
<dbReference type="SUPFAM" id="SSF54001">
    <property type="entry name" value="Cysteine proteinases"/>
    <property type="match status" value="1"/>
</dbReference>
<sequence>MKKKSIFWALILMILFLLSGTVNAQTEFTLEDYHYTNPVYKDIEINQRSEAIQPYSLNTADEVYTSDVQKIAEKFRQELVERDSVIDVYYYSSDSITQNFFDALANQLFQNAISHTGVGNEGDYLKWHYQGWTAEASYTFDANGGYDLHITYYMSYLSDAGQEEQVTEKVDDLLQSFNLSGKTDYEKVKAIYDYICDNITYDYKTLDDDTYTLKYTAYAALINKTAVCQGYASLFYRMVLDAGVDARVISGDAGGPHAWNIVSIDGKYYNLDSTWDAGNDSYVYFLKNMADFSDHVRDEEYTDASFEEAYPISEESYYESDDVEQFGDYEYVINNDQIMITRYTGDDQNVVIPAEIDNKPVAVIGPFAFDSAQTLEILEIPEGVETVEVGAFWDCTNLRKVYFPYSVTSIENYAFYNAVNLVDIYYAGTQEEWEQIPKDGAFDDLTPIYHFNYDNEGKGQWIQSGSRWWYQYADGSYPASERIQIDGTWYGFDHSGWMETGWASHENTWYYFSAGGAMCIGWVFDGNTWYYMDENGKMIVGWQQVNGVWYYFGESGAMRTGWVLDDSKWYYMNENGVMQTGWQQVNDIWYYFGEGGSMVTGWQEIGNTWYYFDLNGQMASDAWIGNWYVDGSGAWVSSR</sequence>
<dbReference type="AlphaFoldDB" id="D4J4T1"/>
<dbReference type="Gene3D" id="3.80.10.10">
    <property type="entry name" value="Ribonuclease Inhibitor"/>
    <property type="match status" value="1"/>
</dbReference>